<reference evidence="2" key="1">
    <citation type="submission" date="2019-12" db="EMBL/GenBank/DDBJ databases">
        <title>Complete genome of Terracaulis silvestris 0127_4.</title>
        <authorList>
            <person name="Vieira S."/>
            <person name="Riedel T."/>
            <person name="Sproer C."/>
            <person name="Pascual J."/>
            <person name="Boedeker C."/>
            <person name="Overmann J."/>
        </authorList>
    </citation>
    <scope>NUCLEOTIDE SEQUENCE [LARGE SCALE GENOMIC DNA]</scope>
    <source>
        <strain evidence="2">0127_4</strain>
    </source>
</reference>
<sequence>MLNLKWAALAGGDYASLDRVILTRVTTIGVYIIWHGGPAPRVVRVGQGDVADRLCVHRLDDEILAFGHDGLYVTWAAVPATSIDGVERYLAETLAPIVGDRFPSTQAIPVNLPWAA</sequence>
<dbReference type="EMBL" id="CP047045">
    <property type="protein sequence ID" value="QGZ95818.1"/>
    <property type="molecule type" value="Genomic_DNA"/>
</dbReference>
<organism evidence="1 2">
    <name type="scientific">Terricaulis silvestris</name>
    <dbReference type="NCBI Taxonomy" id="2686094"/>
    <lineage>
        <taxon>Bacteria</taxon>
        <taxon>Pseudomonadati</taxon>
        <taxon>Pseudomonadota</taxon>
        <taxon>Alphaproteobacteria</taxon>
        <taxon>Caulobacterales</taxon>
        <taxon>Caulobacteraceae</taxon>
        <taxon>Terricaulis</taxon>
    </lineage>
</organism>
<dbReference type="Proteomes" id="UP000431269">
    <property type="component" value="Chromosome"/>
</dbReference>
<evidence type="ECO:0000313" key="2">
    <source>
        <dbReference type="Proteomes" id="UP000431269"/>
    </source>
</evidence>
<proteinExistence type="predicted"/>
<evidence type="ECO:0000313" key="1">
    <source>
        <dbReference type="EMBL" id="QGZ95818.1"/>
    </source>
</evidence>
<name>A0A6I6MQW4_9CAUL</name>
<protein>
    <submittedName>
        <fullName evidence="1">Uncharacterized protein</fullName>
    </submittedName>
</protein>
<keyword evidence="2" id="KW-1185">Reference proteome</keyword>
<accession>A0A6I6MQW4</accession>
<dbReference type="RefSeq" id="WP_158766648.1">
    <property type="nucleotide sequence ID" value="NZ_CP047045.1"/>
</dbReference>
<dbReference type="KEGG" id="tsv:DSM104635_02670"/>
<gene>
    <name evidence="1" type="ORF">DSM104635_02670</name>
</gene>
<dbReference type="AlphaFoldDB" id="A0A6I6MQW4"/>